<evidence type="ECO:0000313" key="3">
    <source>
        <dbReference type="EMBL" id="SFI12909.1"/>
    </source>
</evidence>
<dbReference type="Pfam" id="PF14339">
    <property type="entry name" value="DUF4394"/>
    <property type="match status" value="2"/>
</dbReference>
<accession>A0A1I3FNY0</accession>
<feature type="domain" description="DUF4394" evidence="2">
    <location>
        <begin position="286"/>
        <end position="494"/>
    </location>
</feature>
<feature type="chain" id="PRO_5011652860" description="DUF4394 domain-containing protein" evidence="1">
    <location>
        <begin position="23"/>
        <end position="505"/>
    </location>
</feature>
<reference evidence="3 4" key="1">
    <citation type="submission" date="2016-10" db="EMBL/GenBank/DDBJ databases">
        <authorList>
            <person name="de Groot N.N."/>
        </authorList>
    </citation>
    <scope>NUCLEOTIDE SEQUENCE [LARGE SCALE GENOMIC DNA]</scope>
    <source>
        <strain evidence="3 4">DSM 26000</strain>
    </source>
</reference>
<dbReference type="PROSITE" id="PS51257">
    <property type="entry name" value="PROKAR_LIPOPROTEIN"/>
    <property type="match status" value="1"/>
</dbReference>
<keyword evidence="1" id="KW-0732">Signal</keyword>
<feature type="signal peptide" evidence="1">
    <location>
        <begin position="1"/>
        <end position="22"/>
    </location>
</feature>
<dbReference type="SUPFAM" id="SSF69322">
    <property type="entry name" value="Tricorn protease domain 2"/>
    <property type="match status" value="1"/>
</dbReference>
<dbReference type="STRING" id="1125876.SAMN05443292_1512"/>
<proteinExistence type="predicted"/>
<sequence length="505" mass="52180">MKNLFKTCLAAFVLVSALSCQNNDMNEMIPAEIPASVGPNTLVYGLTQTNELVLFNANKPSVFTSKTAIIGVTAGEKILSIDFRPATGELYGVSDASKFYIINTSTAAARLVSATPFVPAISGTIASIDFNPTVDRVRLVTNTGQNLRLNPENGVIAAVDTNINGGASPSISGVAYTNSVSGASATVLYDLDATTGKLYKQDPPNNGALVEVGALGFTFTGQAAFDISPDNGAAIVAATTGMTNRLYTIDLNTGKSTNIGDLTQKIIDVALPTNPVAYSVTMGNALQIFNPNNPAAPVSKAITGLQAGENVLGIDFRPLNGQLYALGSSSRIYTLNLGTGAATVVGGQLTTLLNGTDFGFDFNPTVDRIRVVSNTGQNLRLNPIDGTLTVDGSINPGTPSLSSAAYTNNFAGATTTTLFVIDAVTGRLYQQNPANSGTLVDVGALGITITATNGFDIGSTSQKAYLMATVGIDTKLYTVNTATGASTVLSSFPNIVRGFSVGLGF</sequence>
<organism evidence="3 4">
    <name type="scientific">Halpernia frigidisoli</name>
    <dbReference type="NCBI Taxonomy" id="1125876"/>
    <lineage>
        <taxon>Bacteria</taxon>
        <taxon>Pseudomonadati</taxon>
        <taxon>Bacteroidota</taxon>
        <taxon>Flavobacteriia</taxon>
        <taxon>Flavobacteriales</taxon>
        <taxon>Weeksellaceae</taxon>
        <taxon>Chryseobacterium group</taxon>
        <taxon>Halpernia</taxon>
    </lineage>
</organism>
<keyword evidence="4" id="KW-1185">Reference proteome</keyword>
<dbReference type="AlphaFoldDB" id="A0A1I3FNY0"/>
<dbReference type="InterPro" id="IPR025507">
    <property type="entry name" value="DUF4394"/>
</dbReference>
<protein>
    <recommendedName>
        <fullName evidence="2">DUF4394 domain-containing protein</fullName>
    </recommendedName>
</protein>
<name>A0A1I3FNY0_9FLAO</name>
<evidence type="ECO:0000256" key="1">
    <source>
        <dbReference type="SAM" id="SignalP"/>
    </source>
</evidence>
<evidence type="ECO:0000313" key="4">
    <source>
        <dbReference type="Proteomes" id="UP000198931"/>
    </source>
</evidence>
<gene>
    <name evidence="3" type="ORF">SAMN05443292_1512</name>
</gene>
<evidence type="ECO:0000259" key="2">
    <source>
        <dbReference type="Pfam" id="PF14339"/>
    </source>
</evidence>
<dbReference type="EMBL" id="FOQT01000002">
    <property type="protein sequence ID" value="SFI12909.1"/>
    <property type="molecule type" value="Genomic_DNA"/>
</dbReference>
<dbReference type="RefSeq" id="WP_221404928.1">
    <property type="nucleotide sequence ID" value="NZ_FOQT01000002.1"/>
</dbReference>
<dbReference type="Proteomes" id="UP000198931">
    <property type="component" value="Unassembled WGS sequence"/>
</dbReference>
<feature type="domain" description="DUF4394" evidence="2">
    <location>
        <begin position="52"/>
        <end position="270"/>
    </location>
</feature>